<dbReference type="InterPro" id="IPR058240">
    <property type="entry name" value="rSAM_sf"/>
</dbReference>
<dbReference type="GO" id="GO:0003824">
    <property type="term" value="F:catalytic activity"/>
    <property type="evidence" value="ECO:0007669"/>
    <property type="project" value="InterPro"/>
</dbReference>
<evidence type="ECO:0000256" key="2">
    <source>
        <dbReference type="ARBA" id="ARBA00023004"/>
    </source>
</evidence>
<dbReference type="SFLD" id="SFLDG01084">
    <property type="entry name" value="Uncharacterised_Radical_SAM_Su"/>
    <property type="match status" value="1"/>
</dbReference>
<dbReference type="EMBL" id="BJCC01000037">
    <property type="protein sequence ID" value="GCF95719.1"/>
    <property type="molecule type" value="Genomic_DNA"/>
</dbReference>
<dbReference type="InterPro" id="IPR007197">
    <property type="entry name" value="rSAM"/>
</dbReference>
<gene>
    <name evidence="5" type="ORF">NRIC_36100</name>
</gene>
<reference evidence="6" key="1">
    <citation type="submission" date="2019-02" db="EMBL/GenBank/DDBJ databases">
        <title>Draft genome sequence of Enterococcus sp. Gos25-1.</title>
        <authorList>
            <person name="Tanaka N."/>
            <person name="Shiwa Y."/>
            <person name="Fujita N."/>
        </authorList>
    </citation>
    <scope>NUCLEOTIDE SEQUENCE [LARGE SCALE GENOMIC DNA]</scope>
    <source>
        <strain evidence="6">Gos25-1</strain>
    </source>
</reference>
<dbReference type="OrthoDB" id="9785699at2"/>
<dbReference type="InterPro" id="IPR040086">
    <property type="entry name" value="MJ0683-like"/>
</dbReference>
<dbReference type="Proteomes" id="UP000290567">
    <property type="component" value="Unassembled WGS sequence"/>
</dbReference>
<protein>
    <submittedName>
        <fullName evidence="5">Radical SAM protein</fullName>
    </submittedName>
</protein>
<dbReference type="GO" id="GO:0046872">
    <property type="term" value="F:metal ion binding"/>
    <property type="evidence" value="ECO:0007669"/>
    <property type="project" value="UniProtKB-KW"/>
</dbReference>
<keyword evidence="3" id="KW-0411">Iron-sulfur</keyword>
<evidence type="ECO:0000256" key="3">
    <source>
        <dbReference type="ARBA" id="ARBA00023014"/>
    </source>
</evidence>
<comment type="caution">
    <text evidence="5">The sequence shown here is derived from an EMBL/GenBank/DDBJ whole genome shotgun (WGS) entry which is preliminary data.</text>
</comment>
<dbReference type="RefSeq" id="WP_146624092.1">
    <property type="nucleotide sequence ID" value="NZ_BJCC01000037.1"/>
</dbReference>
<dbReference type="PANTHER" id="PTHR43432:SF5">
    <property type="entry name" value="ELP3_MIAA_NIFB-LIKE RADICAL SAM CORE DOMAIN-CONTAINING PROTEIN"/>
    <property type="match status" value="1"/>
</dbReference>
<dbReference type="PANTHER" id="PTHR43432">
    <property type="entry name" value="SLR0285 PROTEIN"/>
    <property type="match status" value="1"/>
</dbReference>
<proteinExistence type="predicted"/>
<evidence type="ECO:0000256" key="1">
    <source>
        <dbReference type="ARBA" id="ARBA00022723"/>
    </source>
</evidence>
<evidence type="ECO:0000259" key="4">
    <source>
        <dbReference type="Pfam" id="PF04055"/>
    </source>
</evidence>
<keyword evidence="1" id="KW-0479">Metal-binding</keyword>
<dbReference type="SFLD" id="SFLDS00029">
    <property type="entry name" value="Radical_SAM"/>
    <property type="match status" value="1"/>
</dbReference>
<evidence type="ECO:0000313" key="5">
    <source>
        <dbReference type="EMBL" id="GCF95719.1"/>
    </source>
</evidence>
<feature type="domain" description="Radical SAM core" evidence="4">
    <location>
        <begin position="16"/>
        <end position="185"/>
    </location>
</feature>
<keyword evidence="2" id="KW-0408">Iron</keyword>
<name>A0A4V0WQ09_9ENTE</name>
<sequence length="287" mass="33407">MHYAPYKTILSPKNNMNLYRGCTYGCIYCDSRSDCYQLNHVFEDIEVKENAVAILEDQLKRKRKPAMVTTGAMTDPYLHTEERLQLTRQALALIKKYRFGIAIQTKSSRILRDLDLLQEIHHQTKAVVQMTLTTYDEKLCKLIEPNVATTLERFETLKVFQKAGIPTVVWLSPILPFINDTEENLLGILDYCIQAGVKGILCFSFGVTLRAGNRDYFYRKLDQHFPGVKEKYIRAYGNQYVCNSLNHSKLMALFIKTCQANHIMYRTEEIFRFLHTYEGQEEQLSLF</sequence>
<organism evidence="5 6">
    <name type="scientific">Enterococcus florum</name>
    <dbReference type="NCBI Taxonomy" id="2480627"/>
    <lineage>
        <taxon>Bacteria</taxon>
        <taxon>Bacillati</taxon>
        <taxon>Bacillota</taxon>
        <taxon>Bacilli</taxon>
        <taxon>Lactobacillales</taxon>
        <taxon>Enterococcaceae</taxon>
        <taxon>Enterococcus</taxon>
    </lineage>
</organism>
<dbReference type="Gene3D" id="3.80.30.30">
    <property type="match status" value="1"/>
</dbReference>
<dbReference type="SUPFAM" id="SSF102114">
    <property type="entry name" value="Radical SAM enzymes"/>
    <property type="match status" value="1"/>
</dbReference>
<accession>A0A4V0WQ09</accession>
<keyword evidence="6" id="KW-1185">Reference proteome</keyword>
<dbReference type="GO" id="GO:0051536">
    <property type="term" value="F:iron-sulfur cluster binding"/>
    <property type="evidence" value="ECO:0007669"/>
    <property type="project" value="UniProtKB-KW"/>
</dbReference>
<dbReference type="AlphaFoldDB" id="A0A4V0WQ09"/>
<dbReference type="CDD" id="cd01335">
    <property type="entry name" value="Radical_SAM"/>
    <property type="match status" value="1"/>
</dbReference>
<dbReference type="Pfam" id="PF04055">
    <property type="entry name" value="Radical_SAM"/>
    <property type="match status" value="1"/>
</dbReference>
<evidence type="ECO:0000313" key="6">
    <source>
        <dbReference type="Proteomes" id="UP000290567"/>
    </source>
</evidence>